<evidence type="ECO:0000259" key="7">
    <source>
        <dbReference type="Pfam" id="PF05199"/>
    </source>
</evidence>
<reference evidence="8 10" key="1">
    <citation type="journal article" date="2008" name="Science">
        <title>The Physcomitrella genome reveals evolutionary insights into the conquest of land by plants.</title>
        <authorList>
            <person name="Rensing S."/>
            <person name="Lang D."/>
            <person name="Zimmer A."/>
            <person name="Terry A."/>
            <person name="Salamov A."/>
            <person name="Shapiro H."/>
            <person name="Nishiyama T."/>
            <person name="Perroud P.-F."/>
            <person name="Lindquist E."/>
            <person name="Kamisugi Y."/>
            <person name="Tanahashi T."/>
            <person name="Sakakibara K."/>
            <person name="Fujita T."/>
            <person name="Oishi K."/>
            <person name="Shin-I T."/>
            <person name="Kuroki Y."/>
            <person name="Toyoda A."/>
            <person name="Suzuki Y."/>
            <person name="Hashimoto A."/>
            <person name="Yamaguchi K."/>
            <person name="Sugano A."/>
            <person name="Kohara Y."/>
            <person name="Fujiyama A."/>
            <person name="Anterola A."/>
            <person name="Aoki S."/>
            <person name="Ashton N."/>
            <person name="Barbazuk W.B."/>
            <person name="Barker E."/>
            <person name="Bennetzen J."/>
            <person name="Bezanilla M."/>
            <person name="Blankenship R."/>
            <person name="Cho S.H."/>
            <person name="Dutcher S."/>
            <person name="Estelle M."/>
            <person name="Fawcett J.A."/>
            <person name="Gundlach H."/>
            <person name="Hanada K."/>
            <person name="Heyl A."/>
            <person name="Hicks K.A."/>
            <person name="Hugh J."/>
            <person name="Lohr M."/>
            <person name="Mayer K."/>
            <person name="Melkozernov A."/>
            <person name="Murata T."/>
            <person name="Nelson D."/>
            <person name="Pils B."/>
            <person name="Prigge M."/>
            <person name="Reiss B."/>
            <person name="Renner T."/>
            <person name="Rombauts S."/>
            <person name="Rushton P."/>
            <person name="Sanderfoot A."/>
            <person name="Schween G."/>
            <person name="Shiu S.-H."/>
            <person name="Stueber K."/>
            <person name="Theodoulou F.L."/>
            <person name="Tu H."/>
            <person name="Van de Peer Y."/>
            <person name="Verrier P.J."/>
            <person name="Waters E."/>
            <person name="Wood A."/>
            <person name="Yang L."/>
            <person name="Cove D."/>
            <person name="Cuming A."/>
            <person name="Hasebe M."/>
            <person name="Lucas S."/>
            <person name="Mishler D.B."/>
            <person name="Reski R."/>
            <person name="Grigoriev I."/>
            <person name="Quatrano R.S."/>
            <person name="Boore J.L."/>
        </authorList>
    </citation>
    <scope>NUCLEOTIDE SEQUENCE [LARGE SCALE GENOMIC DNA]</scope>
    <source>
        <strain evidence="9 10">cv. Gransden 2004</strain>
    </source>
</reference>
<keyword evidence="5" id="KW-0560">Oxidoreductase</keyword>
<dbReference type="InterPro" id="IPR051473">
    <property type="entry name" value="P2Ox-like"/>
</dbReference>
<reference evidence="9" key="3">
    <citation type="submission" date="2020-12" db="UniProtKB">
        <authorList>
            <consortium name="EnsemblPlants"/>
        </authorList>
    </citation>
    <scope>IDENTIFICATION</scope>
</reference>
<dbReference type="eggNOG" id="ENOG502S52J">
    <property type="taxonomic scope" value="Eukaryota"/>
</dbReference>
<feature type="domain" description="Glucose-methanol-choline oxidoreductase N-terminal" evidence="6">
    <location>
        <begin position="235"/>
        <end position="316"/>
    </location>
</feature>
<evidence type="ECO:0000256" key="2">
    <source>
        <dbReference type="ARBA" id="ARBA00010790"/>
    </source>
</evidence>
<keyword evidence="4" id="KW-0274">FAD</keyword>
<dbReference type="PANTHER" id="PTHR42784">
    <property type="entry name" value="PYRANOSE 2-OXIDASE"/>
    <property type="match status" value="1"/>
</dbReference>
<dbReference type="STRING" id="3218.A9RD44"/>
<dbReference type="RefSeq" id="XP_024381185.1">
    <property type="nucleotide sequence ID" value="XM_024525417.1"/>
</dbReference>
<protein>
    <recommendedName>
        <fullName evidence="11">Glucose-methanol-choline oxidoreductase C-terminal domain-containing protein</fullName>
    </recommendedName>
</protein>
<reference evidence="8 10" key="2">
    <citation type="journal article" date="2018" name="Plant J.">
        <title>The Physcomitrella patens chromosome-scale assembly reveals moss genome structure and evolution.</title>
        <authorList>
            <person name="Lang D."/>
            <person name="Ullrich K.K."/>
            <person name="Murat F."/>
            <person name="Fuchs J."/>
            <person name="Jenkins J."/>
            <person name="Haas F.B."/>
            <person name="Piednoel M."/>
            <person name="Gundlach H."/>
            <person name="Van Bel M."/>
            <person name="Meyberg R."/>
            <person name="Vives C."/>
            <person name="Morata J."/>
            <person name="Symeonidi A."/>
            <person name="Hiss M."/>
            <person name="Muchero W."/>
            <person name="Kamisugi Y."/>
            <person name="Saleh O."/>
            <person name="Blanc G."/>
            <person name="Decker E.L."/>
            <person name="van Gessel N."/>
            <person name="Grimwood J."/>
            <person name="Hayes R.D."/>
            <person name="Graham S.W."/>
            <person name="Gunter L.E."/>
            <person name="McDaniel S.F."/>
            <person name="Hoernstein S.N.W."/>
            <person name="Larsson A."/>
            <person name="Li F.W."/>
            <person name="Perroud P.F."/>
            <person name="Phillips J."/>
            <person name="Ranjan P."/>
            <person name="Rokshar D.S."/>
            <person name="Rothfels C.J."/>
            <person name="Schneider L."/>
            <person name="Shu S."/>
            <person name="Stevenson D.W."/>
            <person name="Thummler F."/>
            <person name="Tillich M."/>
            <person name="Villarreal Aguilar J.C."/>
            <person name="Widiez T."/>
            <person name="Wong G.K."/>
            <person name="Wymore A."/>
            <person name="Zhang Y."/>
            <person name="Zimmer A.D."/>
            <person name="Quatrano R.S."/>
            <person name="Mayer K.F.X."/>
            <person name="Goodstein D."/>
            <person name="Casacuberta J.M."/>
            <person name="Vandepoele K."/>
            <person name="Reski R."/>
            <person name="Cuming A.C."/>
            <person name="Tuskan G.A."/>
            <person name="Maumus F."/>
            <person name="Salse J."/>
            <person name="Schmutz J."/>
            <person name="Rensing S.A."/>
        </authorList>
    </citation>
    <scope>NUCLEOTIDE SEQUENCE [LARGE SCALE GENOMIC DNA]</scope>
    <source>
        <strain evidence="9 10">cv. Gransden 2004</strain>
    </source>
</reference>
<evidence type="ECO:0000259" key="6">
    <source>
        <dbReference type="Pfam" id="PF00732"/>
    </source>
</evidence>
<evidence type="ECO:0000256" key="4">
    <source>
        <dbReference type="ARBA" id="ARBA00022827"/>
    </source>
</evidence>
<organism evidence="8">
    <name type="scientific">Physcomitrium patens</name>
    <name type="common">Spreading-leaved earth moss</name>
    <name type="synonym">Physcomitrella patens</name>
    <dbReference type="NCBI Taxonomy" id="3218"/>
    <lineage>
        <taxon>Eukaryota</taxon>
        <taxon>Viridiplantae</taxon>
        <taxon>Streptophyta</taxon>
        <taxon>Embryophyta</taxon>
        <taxon>Bryophyta</taxon>
        <taxon>Bryophytina</taxon>
        <taxon>Bryopsida</taxon>
        <taxon>Funariidae</taxon>
        <taxon>Funariales</taxon>
        <taxon>Funariaceae</taxon>
        <taxon>Physcomitrium</taxon>
    </lineage>
</organism>
<dbReference type="GeneID" id="112284991"/>
<comment type="similarity">
    <text evidence="2">Belongs to the GMC oxidoreductase family.</text>
</comment>
<evidence type="ECO:0000256" key="5">
    <source>
        <dbReference type="ARBA" id="ARBA00023002"/>
    </source>
</evidence>
<dbReference type="Gramene" id="Pp3c7_20150V3.1">
    <property type="protein sequence ID" value="PAC:32924417.CDS.1"/>
    <property type="gene ID" value="Pp3c7_20150"/>
</dbReference>
<dbReference type="InterPro" id="IPR036188">
    <property type="entry name" value="FAD/NAD-bd_sf"/>
</dbReference>
<dbReference type="EnsemblPlants" id="Pp3c7_20150V3.1">
    <property type="protein sequence ID" value="PAC:32924417.CDS.1"/>
    <property type="gene ID" value="Pp3c7_20150"/>
</dbReference>
<sequence>MSGFTETTYNNLITQQSETQQRLFAEYTGNGQDFDIVIVGSGIGGGILADDIADNSNRLRILVIEAGSYLFPTHVYNVSRFPNASVASKYGVQNFTQTGDDNTQYYIGEQPQLNLGGRSIFWSGLIPSVQPWELQFFPPNVRSRLSADLKEAQNKLNVSVTMGNTAQNIVKALQQSPLAEHFDIRETPRALHQPYLTPSGAPAKEFFLEPTGVFNTAELLINQIGLKPQDPNAANQNRLQLLLNHYVESVEKRGDGRCTLQVKDIIGKRIRQFTARAVVLAAGSLESPKIIRRSPVFNSLSQAIKDIVGQGLTDHPTTNWIQGNVTHIGNTEIPRNGHAKIVFYSRGLREAGPGSPIRYPFNIEMNVNHEYWHLRENDPTSPEVSVGIKESVVEIKFSFGNLLDDENTLNLSSGTTYVPQIQFKNLKWMDDLSQNRFRNLAGWRKTNPEIFAVLNDLVYKIFSQFRKDGAPASPVGYLGQDGRGFGYGTVHHSVGTLRMPATNRLDSGDFSAPSVVDEDLMVRGHPGLYVCDMSVLPYSSSANPVLSLAALTLQLSRHLRNTL</sequence>
<keyword evidence="3" id="KW-0285">Flavoprotein</keyword>
<evidence type="ECO:0000313" key="10">
    <source>
        <dbReference type="Proteomes" id="UP000006727"/>
    </source>
</evidence>
<evidence type="ECO:0008006" key="11">
    <source>
        <dbReference type="Google" id="ProtNLM"/>
    </source>
</evidence>
<evidence type="ECO:0000256" key="3">
    <source>
        <dbReference type="ARBA" id="ARBA00022630"/>
    </source>
</evidence>
<dbReference type="SUPFAM" id="SSF51905">
    <property type="entry name" value="FAD/NAD(P)-binding domain"/>
    <property type="match status" value="1"/>
</dbReference>
<keyword evidence="10" id="KW-1185">Reference proteome</keyword>
<proteinExistence type="inferred from homology"/>
<evidence type="ECO:0000313" key="8">
    <source>
        <dbReference type="EMBL" id="PNR51417.1"/>
    </source>
</evidence>
<accession>A9RD44</accession>
<dbReference type="OrthoDB" id="9974421at2759"/>
<dbReference type="HOGENOM" id="CLU_452564_0_0_1"/>
<gene>
    <name evidence="9" type="primary">LOC112284991</name>
    <name evidence="8" type="ORF">PHYPA_010604</name>
</gene>
<dbReference type="EMBL" id="ABEU02000007">
    <property type="protein sequence ID" value="PNR51417.1"/>
    <property type="molecule type" value="Genomic_DNA"/>
</dbReference>
<dbReference type="Pfam" id="PF05199">
    <property type="entry name" value="GMC_oxred_C"/>
    <property type="match status" value="1"/>
</dbReference>
<feature type="domain" description="Glucose-methanol-choline oxidoreductase C-terminal" evidence="7">
    <location>
        <begin position="488"/>
        <end position="551"/>
    </location>
</feature>
<dbReference type="GO" id="GO:0016614">
    <property type="term" value="F:oxidoreductase activity, acting on CH-OH group of donors"/>
    <property type="evidence" value="ECO:0007669"/>
    <property type="project" value="InterPro"/>
</dbReference>
<dbReference type="AlphaFoldDB" id="A9RD44"/>
<dbReference type="GO" id="GO:0050660">
    <property type="term" value="F:flavin adenine dinucleotide binding"/>
    <property type="evidence" value="ECO:0007669"/>
    <property type="project" value="InterPro"/>
</dbReference>
<dbReference type="PaxDb" id="3218-PP1S2_413V6.1"/>
<dbReference type="Pfam" id="PF00732">
    <property type="entry name" value="GMC_oxred_N"/>
    <property type="match status" value="1"/>
</dbReference>
<comment type="cofactor">
    <cofactor evidence="1">
        <name>FAD</name>
        <dbReference type="ChEBI" id="CHEBI:57692"/>
    </cofactor>
</comment>
<dbReference type="PANTHER" id="PTHR42784:SF1">
    <property type="entry name" value="PYRANOSE 2-OXIDASE"/>
    <property type="match status" value="1"/>
</dbReference>
<dbReference type="Gene3D" id="3.50.50.60">
    <property type="entry name" value="FAD/NAD(P)-binding domain"/>
    <property type="match status" value="2"/>
</dbReference>
<dbReference type="InterPro" id="IPR007867">
    <property type="entry name" value="GMC_OxRtase_C"/>
</dbReference>
<name>A9RD44_PHYPA</name>
<evidence type="ECO:0000256" key="1">
    <source>
        <dbReference type="ARBA" id="ARBA00001974"/>
    </source>
</evidence>
<dbReference type="Proteomes" id="UP000006727">
    <property type="component" value="Chromosome 7"/>
</dbReference>
<dbReference type="InterPro" id="IPR000172">
    <property type="entry name" value="GMC_OxRdtase_N"/>
</dbReference>
<evidence type="ECO:0000313" key="9">
    <source>
        <dbReference type="EnsemblPlants" id="PAC:32924417.CDS.1"/>
    </source>
</evidence>